<dbReference type="Pfam" id="PF22977">
    <property type="entry name" value="WHD"/>
    <property type="match status" value="1"/>
</dbReference>
<evidence type="ECO:0000256" key="2">
    <source>
        <dbReference type="ARBA" id="ARBA00022741"/>
    </source>
</evidence>
<dbReference type="SUPFAM" id="SSF52540">
    <property type="entry name" value="P-loop containing nucleoside triphosphate hydrolases"/>
    <property type="match status" value="1"/>
</dbReference>
<proteinExistence type="inferred from homology"/>
<comment type="caution">
    <text evidence="5">The sequence shown here is derived from an EMBL/GenBank/DDBJ whole genome shotgun (WGS) entry which is preliminary data.</text>
</comment>
<feature type="domain" description="AAA+ ATPase" evidence="4">
    <location>
        <begin position="458"/>
        <end position="592"/>
    </location>
</feature>
<dbReference type="Pfam" id="PF00004">
    <property type="entry name" value="AAA"/>
    <property type="match status" value="1"/>
</dbReference>
<dbReference type="PANTHER" id="PTHR23073">
    <property type="entry name" value="26S PROTEASOME REGULATORY SUBUNIT"/>
    <property type="match status" value="1"/>
</dbReference>
<dbReference type="Proteomes" id="UP001501222">
    <property type="component" value="Unassembled WGS sequence"/>
</dbReference>
<reference evidence="6" key="1">
    <citation type="journal article" date="2019" name="Int. J. Syst. Evol. Microbiol.">
        <title>The Global Catalogue of Microorganisms (GCM) 10K type strain sequencing project: providing services to taxonomists for standard genome sequencing and annotation.</title>
        <authorList>
            <consortium name="The Broad Institute Genomics Platform"/>
            <consortium name="The Broad Institute Genome Sequencing Center for Infectious Disease"/>
            <person name="Wu L."/>
            <person name="Ma J."/>
        </authorList>
    </citation>
    <scope>NUCLEOTIDE SEQUENCE [LARGE SCALE GENOMIC DNA]</scope>
    <source>
        <strain evidence="6">JCM 16928</strain>
    </source>
</reference>
<name>A0ABP6VKZ8_9ACTN</name>
<sequence length="675" mass="73757">MAEIPWLGGGQWPVPNAGDVLGWLERLDDVLDLATTAARERYGVAPNSDPYRGLYVGLDELDRLVARAPGVPLLVGAGSAVLGPALGLSPVESAVLLLALAPEIDGKYGRIYGYLQDDVTRRQPTVGLVLDLFCHDAEQRLSYVGLFERGARLRADRLIEVGDDATRSWPLIAQPFQLDRQVRRLFLGGGDLDERLASVVRLSRAVGDIGSLPLPSEVAGQVAAVATLLKGERARVQVTGRDSRLLRQVADAMVAGSGRPMITVDPTRCQQAELIQREARWLQAVIVAPLDGVDDQRYDLLGGLDLVVVTAPETTPALLSLGFLPVVIPPADLRIRTARWLTAAHEVGLELAADAVDTLARSYRLSTSDIDDAVRMARTVTTLGDRTVSNPERAAEAAGELAARGVATVARQVELCHRWDDLVFPPDTTDQLRELSNRVRLQTEVLDDWGMRQGTTSNSLHALFSGPSGTGKTAAAQIVAGELGLQLWRVELSTVVSKYIGETEKNLDRIFTAAKTADVVLIFDEADALFGKRSAIRDSHDRYANVEISYLLQRMEEHDGVTILATNLRTNLDEAFLRRLAFDIHFPLPDERDRLLIWQRVFPAQVNLAPDLDLPAVAARHRLSGGQIRNVAVASAYLARTEGDTVHALHVEHAVRREYQKLGRPIEGSSVEEAR</sequence>
<dbReference type="Gene3D" id="3.40.50.300">
    <property type="entry name" value="P-loop containing nucleotide triphosphate hydrolases"/>
    <property type="match status" value="1"/>
</dbReference>
<dbReference type="InterPro" id="IPR054472">
    <property type="entry name" value="WHD"/>
</dbReference>
<dbReference type="SMART" id="SM00382">
    <property type="entry name" value="AAA"/>
    <property type="match status" value="1"/>
</dbReference>
<dbReference type="GO" id="GO:0005524">
    <property type="term" value="F:ATP binding"/>
    <property type="evidence" value="ECO:0007669"/>
    <property type="project" value="UniProtKB-KW"/>
</dbReference>
<evidence type="ECO:0000313" key="6">
    <source>
        <dbReference type="Proteomes" id="UP001501222"/>
    </source>
</evidence>
<dbReference type="CDD" id="cd19481">
    <property type="entry name" value="RecA-like_protease"/>
    <property type="match status" value="1"/>
</dbReference>
<keyword evidence="3 5" id="KW-0067">ATP-binding</keyword>
<evidence type="ECO:0000313" key="5">
    <source>
        <dbReference type="EMBL" id="GAA3536942.1"/>
    </source>
</evidence>
<evidence type="ECO:0000256" key="1">
    <source>
        <dbReference type="ARBA" id="ARBA00006914"/>
    </source>
</evidence>
<dbReference type="EMBL" id="BAABAA010000001">
    <property type="protein sequence ID" value="GAA3536942.1"/>
    <property type="molecule type" value="Genomic_DNA"/>
</dbReference>
<protein>
    <submittedName>
        <fullName evidence="5">ATP-binding protein</fullName>
    </submittedName>
</protein>
<organism evidence="5 6">
    <name type="scientific">Kribbella ginsengisoli</name>
    <dbReference type="NCBI Taxonomy" id="363865"/>
    <lineage>
        <taxon>Bacteria</taxon>
        <taxon>Bacillati</taxon>
        <taxon>Actinomycetota</taxon>
        <taxon>Actinomycetes</taxon>
        <taxon>Propionibacteriales</taxon>
        <taxon>Kribbellaceae</taxon>
        <taxon>Kribbella</taxon>
    </lineage>
</organism>
<dbReference type="InterPro" id="IPR003593">
    <property type="entry name" value="AAA+_ATPase"/>
</dbReference>
<evidence type="ECO:0000259" key="4">
    <source>
        <dbReference type="SMART" id="SM00382"/>
    </source>
</evidence>
<accession>A0ABP6VKZ8</accession>
<dbReference type="InterPro" id="IPR027417">
    <property type="entry name" value="P-loop_NTPase"/>
</dbReference>
<comment type="similarity">
    <text evidence="1">Belongs to the AAA ATPase family.</text>
</comment>
<dbReference type="InterPro" id="IPR003959">
    <property type="entry name" value="ATPase_AAA_core"/>
</dbReference>
<evidence type="ECO:0000256" key="3">
    <source>
        <dbReference type="ARBA" id="ARBA00022840"/>
    </source>
</evidence>
<keyword evidence="6" id="KW-1185">Reference proteome</keyword>
<keyword evidence="2" id="KW-0547">Nucleotide-binding</keyword>
<gene>
    <name evidence="5" type="ORF">GCM10022235_00490</name>
</gene>
<dbReference type="InterPro" id="IPR050221">
    <property type="entry name" value="26S_Proteasome_ATPase"/>
</dbReference>